<organism evidence="6 7">
    <name type="scientific">Cylindrobasidium torrendii FP15055 ss-10</name>
    <dbReference type="NCBI Taxonomy" id="1314674"/>
    <lineage>
        <taxon>Eukaryota</taxon>
        <taxon>Fungi</taxon>
        <taxon>Dikarya</taxon>
        <taxon>Basidiomycota</taxon>
        <taxon>Agaricomycotina</taxon>
        <taxon>Agaricomycetes</taxon>
        <taxon>Agaricomycetidae</taxon>
        <taxon>Agaricales</taxon>
        <taxon>Marasmiineae</taxon>
        <taxon>Physalacriaceae</taxon>
        <taxon>Cylindrobasidium</taxon>
    </lineage>
</organism>
<evidence type="ECO:0000313" key="6">
    <source>
        <dbReference type="EMBL" id="KIY62422.1"/>
    </source>
</evidence>
<dbReference type="STRING" id="1314674.A0A0D7AW37"/>
<feature type="non-terminal residue" evidence="6">
    <location>
        <position position="1"/>
    </location>
</feature>
<dbReference type="SUPFAM" id="SSF140996">
    <property type="entry name" value="Hermes dimerisation domain"/>
    <property type="match status" value="1"/>
</dbReference>
<evidence type="ECO:0000256" key="2">
    <source>
        <dbReference type="ARBA" id="ARBA00022723"/>
    </source>
</evidence>
<comment type="subcellular location">
    <subcellularLocation>
        <location evidence="1">Nucleus</location>
    </subcellularLocation>
</comment>
<dbReference type="PANTHER" id="PTHR46481:SF10">
    <property type="entry name" value="ZINC FINGER BED DOMAIN-CONTAINING PROTEIN 39"/>
    <property type="match status" value="1"/>
</dbReference>
<dbReference type="Proteomes" id="UP000054007">
    <property type="component" value="Unassembled WGS sequence"/>
</dbReference>
<dbReference type="EMBL" id="KN880786">
    <property type="protein sequence ID" value="KIY62422.1"/>
    <property type="molecule type" value="Genomic_DNA"/>
</dbReference>
<keyword evidence="3" id="KW-0863">Zinc-finger</keyword>
<feature type="non-terminal residue" evidence="6">
    <location>
        <position position="179"/>
    </location>
</feature>
<dbReference type="PANTHER" id="PTHR46481">
    <property type="entry name" value="ZINC FINGER BED DOMAIN-CONTAINING PROTEIN 4"/>
    <property type="match status" value="1"/>
</dbReference>
<keyword evidence="4" id="KW-0862">Zinc</keyword>
<evidence type="ECO:0000256" key="5">
    <source>
        <dbReference type="ARBA" id="ARBA00023242"/>
    </source>
</evidence>
<evidence type="ECO:0000313" key="7">
    <source>
        <dbReference type="Proteomes" id="UP000054007"/>
    </source>
</evidence>
<evidence type="ECO:0000256" key="3">
    <source>
        <dbReference type="ARBA" id="ARBA00022771"/>
    </source>
</evidence>
<accession>A0A0D7AW37</accession>
<protein>
    <submittedName>
        <fullName evidence="6">Uncharacterized protein</fullName>
    </submittedName>
</protein>
<proteinExistence type="predicted"/>
<evidence type="ECO:0000256" key="1">
    <source>
        <dbReference type="ARBA" id="ARBA00004123"/>
    </source>
</evidence>
<dbReference type="OrthoDB" id="2677917at2759"/>
<evidence type="ECO:0000256" key="4">
    <source>
        <dbReference type="ARBA" id="ARBA00022833"/>
    </source>
</evidence>
<dbReference type="GO" id="GO:0008270">
    <property type="term" value="F:zinc ion binding"/>
    <property type="evidence" value="ECO:0007669"/>
    <property type="project" value="UniProtKB-KW"/>
</dbReference>
<sequence length="179" mass="20062">VAGLLHRHAVACYGQEVVDAVQATKDQEKAGEIIKKYGTKKANKLTNMLKGIRAPKESYSTIPPGKMDVRRPFSIVEDKGLRWIAKEGRPHYYLPDRTTISRDTKTVFVKSEEALGKMLQEHDGLLAFSTDCWSAPNHHAWMSLNVHITPKGQSKPKTFLLDFIELPCSHTGTNMAQAF</sequence>
<name>A0A0D7AW37_9AGAR</name>
<dbReference type="AlphaFoldDB" id="A0A0D7AW37"/>
<keyword evidence="5" id="KW-0539">Nucleus</keyword>
<keyword evidence="7" id="KW-1185">Reference proteome</keyword>
<dbReference type="InterPro" id="IPR052035">
    <property type="entry name" value="ZnF_BED_domain_contain"/>
</dbReference>
<reference evidence="6 7" key="1">
    <citation type="journal article" date="2015" name="Fungal Genet. Biol.">
        <title>Evolution of novel wood decay mechanisms in Agaricales revealed by the genome sequences of Fistulina hepatica and Cylindrobasidium torrendii.</title>
        <authorList>
            <person name="Floudas D."/>
            <person name="Held B.W."/>
            <person name="Riley R."/>
            <person name="Nagy L.G."/>
            <person name="Koehler G."/>
            <person name="Ransdell A.S."/>
            <person name="Younus H."/>
            <person name="Chow J."/>
            <person name="Chiniquy J."/>
            <person name="Lipzen A."/>
            <person name="Tritt A."/>
            <person name="Sun H."/>
            <person name="Haridas S."/>
            <person name="LaButti K."/>
            <person name="Ohm R.A."/>
            <person name="Kues U."/>
            <person name="Blanchette R.A."/>
            <person name="Grigoriev I.V."/>
            <person name="Minto R.E."/>
            <person name="Hibbett D.S."/>
        </authorList>
    </citation>
    <scope>NUCLEOTIDE SEQUENCE [LARGE SCALE GENOMIC DNA]</scope>
    <source>
        <strain evidence="6 7">FP15055 ss-10</strain>
    </source>
</reference>
<gene>
    <name evidence="6" type="ORF">CYLTODRAFT_339733</name>
</gene>
<dbReference type="GO" id="GO:0005634">
    <property type="term" value="C:nucleus"/>
    <property type="evidence" value="ECO:0007669"/>
    <property type="project" value="UniProtKB-SubCell"/>
</dbReference>
<keyword evidence="2" id="KW-0479">Metal-binding</keyword>